<dbReference type="AlphaFoldDB" id="A0A316W6P4"/>
<evidence type="ECO:0000256" key="1">
    <source>
        <dbReference type="SAM" id="MobiDB-lite"/>
    </source>
</evidence>
<evidence type="ECO:0000313" key="3">
    <source>
        <dbReference type="Proteomes" id="UP000245783"/>
    </source>
</evidence>
<feature type="region of interest" description="Disordered" evidence="1">
    <location>
        <begin position="82"/>
        <end position="164"/>
    </location>
</feature>
<keyword evidence="3" id="KW-1185">Reference proteome</keyword>
<dbReference type="Proteomes" id="UP000245783">
    <property type="component" value="Unassembled WGS sequence"/>
</dbReference>
<feature type="compositionally biased region" description="Low complexity" evidence="1">
    <location>
        <begin position="116"/>
        <end position="127"/>
    </location>
</feature>
<proteinExistence type="predicted"/>
<sequence length="181" mass="19919">MRSKVEQVRSQRGWRLCLCVSTRDRTIAACSPRTGSERALPPQPAINCIRATRSSKPVCSLRAKPSEMDLCSPVLLLQGSRRASSLRVRRAHHSKPQKESRASVHNAIATRDSRLRSGASSSSSSLNDSRRSPDSARASRRNGNGKGNGSSKRQRQRSDADVTQQQIVEIARRISLCTLDS</sequence>
<reference evidence="2 3" key="1">
    <citation type="journal article" date="2018" name="Mol. Biol. Evol.">
        <title>Broad Genomic Sampling Reveals a Smut Pathogenic Ancestry of the Fungal Clade Ustilaginomycotina.</title>
        <authorList>
            <person name="Kijpornyongpan T."/>
            <person name="Mondo S.J."/>
            <person name="Barry K."/>
            <person name="Sandor L."/>
            <person name="Lee J."/>
            <person name="Lipzen A."/>
            <person name="Pangilinan J."/>
            <person name="LaButti K."/>
            <person name="Hainaut M."/>
            <person name="Henrissat B."/>
            <person name="Grigoriev I.V."/>
            <person name="Spatafora J.W."/>
            <person name="Aime M.C."/>
        </authorList>
    </citation>
    <scope>NUCLEOTIDE SEQUENCE [LARGE SCALE GENOMIC DNA]</scope>
    <source>
        <strain evidence="2 3">MCA 4658</strain>
    </source>
</reference>
<evidence type="ECO:0000313" key="2">
    <source>
        <dbReference type="EMBL" id="PWN45580.1"/>
    </source>
</evidence>
<dbReference type="InParanoid" id="A0A316W6P4"/>
<name>A0A316W6P4_9BASI</name>
<dbReference type="RefSeq" id="XP_025372740.1">
    <property type="nucleotide sequence ID" value="XM_025510547.1"/>
</dbReference>
<organism evidence="2 3">
    <name type="scientific">Ceraceosorus guamensis</name>
    <dbReference type="NCBI Taxonomy" id="1522189"/>
    <lineage>
        <taxon>Eukaryota</taxon>
        <taxon>Fungi</taxon>
        <taxon>Dikarya</taxon>
        <taxon>Basidiomycota</taxon>
        <taxon>Ustilaginomycotina</taxon>
        <taxon>Exobasidiomycetes</taxon>
        <taxon>Ceraceosorales</taxon>
        <taxon>Ceraceosoraceae</taxon>
        <taxon>Ceraceosorus</taxon>
    </lineage>
</organism>
<accession>A0A316W6P4</accession>
<dbReference type="EMBL" id="KZ819354">
    <property type="protein sequence ID" value="PWN45580.1"/>
    <property type="molecule type" value="Genomic_DNA"/>
</dbReference>
<dbReference type="GeneID" id="37032417"/>
<gene>
    <name evidence="2" type="ORF">IE81DRAFT_162318</name>
</gene>
<protein>
    <submittedName>
        <fullName evidence="2">Uncharacterized protein</fullName>
    </submittedName>
</protein>